<dbReference type="Proteomes" id="UP000016033">
    <property type="component" value="Unassembled WGS sequence"/>
</dbReference>
<feature type="domain" description="VOC" evidence="2">
    <location>
        <begin position="35"/>
        <end position="159"/>
    </location>
</feature>
<dbReference type="InterPro" id="IPR037523">
    <property type="entry name" value="VOC_core"/>
</dbReference>
<reference evidence="3 4" key="1">
    <citation type="journal article" date="2013" name="Genome Announc.">
        <title>Whole-genome sequences of five oyster-associated bacteria show potential for crude oil hydrocarbon degradation.</title>
        <authorList>
            <person name="Chauhan A."/>
            <person name="Green S."/>
            <person name="Pathak A."/>
            <person name="Thomas J."/>
            <person name="Venkatramanan R."/>
        </authorList>
    </citation>
    <scope>NUCLEOTIDE SEQUENCE [LARGE SCALE GENOMIC DNA]</scope>
    <source>
        <strain evidence="3 4">MF109</strain>
    </source>
</reference>
<dbReference type="Gene3D" id="3.30.720.110">
    <property type="match status" value="1"/>
</dbReference>
<proteinExistence type="predicted"/>
<gene>
    <name evidence="3" type="ORF">L687_16185</name>
</gene>
<evidence type="ECO:0000313" key="3">
    <source>
        <dbReference type="EMBL" id="EQM78534.1"/>
    </source>
</evidence>
<dbReference type="PATRIC" id="fig|1333857.3.peg.1548"/>
<dbReference type="AlphaFoldDB" id="T5KK42"/>
<dbReference type="EMBL" id="ATAO01000179">
    <property type="protein sequence ID" value="EQM78534.1"/>
    <property type="molecule type" value="Genomic_DNA"/>
</dbReference>
<evidence type="ECO:0000313" key="4">
    <source>
        <dbReference type="Proteomes" id="UP000016033"/>
    </source>
</evidence>
<evidence type="ECO:0000259" key="2">
    <source>
        <dbReference type="PROSITE" id="PS51819"/>
    </source>
</evidence>
<dbReference type="PROSITE" id="PS51819">
    <property type="entry name" value="VOC"/>
    <property type="match status" value="1"/>
</dbReference>
<dbReference type="RefSeq" id="WP_021199514.1">
    <property type="nucleotide sequence ID" value="NZ_ATAO01000179.1"/>
</dbReference>
<dbReference type="PANTHER" id="PTHR34109:SF1">
    <property type="entry name" value="VOC DOMAIN-CONTAINING PROTEIN"/>
    <property type="match status" value="1"/>
</dbReference>
<name>T5KK42_MICMQ</name>
<accession>T5KK42</accession>
<feature type="region of interest" description="Disordered" evidence="1">
    <location>
        <begin position="1"/>
        <end position="33"/>
    </location>
</feature>
<evidence type="ECO:0000256" key="1">
    <source>
        <dbReference type="SAM" id="MobiDB-lite"/>
    </source>
</evidence>
<protein>
    <recommendedName>
        <fullName evidence="2">VOC domain-containing protein</fullName>
    </recommendedName>
</protein>
<dbReference type="Pfam" id="PF00903">
    <property type="entry name" value="Glyoxalase"/>
    <property type="match status" value="1"/>
</dbReference>
<organism evidence="3 4">
    <name type="scientific">Microbacterium maritypicum MF109</name>
    <dbReference type="NCBI Taxonomy" id="1333857"/>
    <lineage>
        <taxon>Bacteria</taxon>
        <taxon>Bacillati</taxon>
        <taxon>Actinomycetota</taxon>
        <taxon>Actinomycetes</taxon>
        <taxon>Micrococcales</taxon>
        <taxon>Microbacteriaceae</taxon>
        <taxon>Microbacterium</taxon>
    </lineage>
</organism>
<dbReference type="Gene3D" id="3.30.720.120">
    <property type="match status" value="1"/>
</dbReference>
<dbReference type="InterPro" id="IPR004360">
    <property type="entry name" value="Glyas_Fos-R_dOase_dom"/>
</dbReference>
<feature type="compositionally biased region" description="Low complexity" evidence="1">
    <location>
        <begin position="1"/>
        <end position="31"/>
    </location>
</feature>
<sequence>MSTDDTTNDTTAKTPANAPTTGANGTYTTNGRPNSATSLTPFLAIPDAKQAIEFYRDVFGARVIDVTEFGGVVAHADLDFGLGLLQLGEPNPDYHLVRSPDGDDDCYSMGLYVSDVDAVVEKAVAAGAAVREAPAPFVSGDRFASIRDPFGVRWSVMTRVEDISDEESSRRVAEWAASFSAEPTDGAS</sequence>
<comment type="caution">
    <text evidence="3">The sequence shown here is derived from an EMBL/GenBank/DDBJ whole genome shotgun (WGS) entry which is preliminary data.</text>
</comment>
<dbReference type="SUPFAM" id="SSF54593">
    <property type="entry name" value="Glyoxalase/Bleomycin resistance protein/Dihydroxybiphenyl dioxygenase"/>
    <property type="match status" value="1"/>
</dbReference>
<dbReference type="PANTHER" id="PTHR34109">
    <property type="entry name" value="BNAUNNG04460D PROTEIN-RELATED"/>
    <property type="match status" value="1"/>
</dbReference>
<dbReference type="InterPro" id="IPR029068">
    <property type="entry name" value="Glyas_Bleomycin-R_OHBP_Dase"/>
</dbReference>